<dbReference type="PANTHER" id="PTHR35580">
    <property type="entry name" value="CELL SURFACE GLYCOPROTEIN (S-LAYER PROTEIN)-LIKE PROTEIN"/>
    <property type="match status" value="1"/>
</dbReference>
<evidence type="ECO:0000313" key="2">
    <source>
        <dbReference type="EMBL" id="TWU65994.1"/>
    </source>
</evidence>
<dbReference type="Gene3D" id="2.60.40.2810">
    <property type="match status" value="2"/>
</dbReference>
<reference evidence="2 3" key="1">
    <citation type="submission" date="2019-02" db="EMBL/GenBank/DDBJ databases">
        <title>Deep-cultivation of Planctomycetes and their phenomic and genomic characterization uncovers novel biology.</title>
        <authorList>
            <person name="Wiegand S."/>
            <person name="Jogler M."/>
            <person name="Boedeker C."/>
            <person name="Pinto D."/>
            <person name="Vollmers J."/>
            <person name="Rivas-Marin E."/>
            <person name="Kohn T."/>
            <person name="Peeters S.H."/>
            <person name="Heuer A."/>
            <person name="Rast P."/>
            <person name="Oberbeckmann S."/>
            <person name="Bunk B."/>
            <person name="Jeske O."/>
            <person name="Meyerdierks A."/>
            <person name="Storesund J.E."/>
            <person name="Kallscheuer N."/>
            <person name="Luecker S."/>
            <person name="Lage O.M."/>
            <person name="Pohl T."/>
            <person name="Merkel B.J."/>
            <person name="Hornburger P."/>
            <person name="Mueller R.-W."/>
            <person name="Bruemmer F."/>
            <person name="Labrenz M."/>
            <person name="Spormann A.M."/>
            <person name="Op Den Camp H."/>
            <person name="Overmann J."/>
            <person name="Amann R."/>
            <person name="Jetten M.S.M."/>
            <person name="Mascher T."/>
            <person name="Medema M.H."/>
            <person name="Devos D.P."/>
            <person name="Kaster A.-K."/>
            <person name="Ovreas L."/>
            <person name="Rohde M."/>
            <person name="Galperin M.Y."/>
            <person name="Jogler C."/>
        </authorList>
    </citation>
    <scope>NUCLEOTIDE SEQUENCE [LARGE SCALE GENOMIC DNA]</scope>
    <source>
        <strain evidence="2 3">V7</strain>
    </source>
</reference>
<gene>
    <name evidence="2" type="ORF">V7x_15500</name>
</gene>
<proteinExistence type="predicted"/>
<protein>
    <submittedName>
        <fullName evidence="2">Beta-propeller repeat protein</fullName>
    </submittedName>
</protein>
<evidence type="ECO:0000313" key="3">
    <source>
        <dbReference type="Proteomes" id="UP000316476"/>
    </source>
</evidence>
<dbReference type="OrthoDB" id="292060at2"/>
<feature type="domain" description="RapA2 cadherin-like" evidence="1">
    <location>
        <begin position="636"/>
        <end position="704"/>
    </location>
</feature>
<dbReference type="NCBIfam" id="TIGR01965">
    <property type="entry name" value="VCBS_repeat"/>
    <property type="match status" value="1"/>
</dbReference>
<dbReference type="Pfam" id="PF06739">
    <property type="entry name" value="SBBP"/>
    <property type="match status" value="1"/>
</dbReference>
<name>A0A5C6FUN5_9PLAN</name>
<comment type="caution">
    <text evidence="2">The sequence shown here is derived from an EMBL/GenBank/DDBJ whole genome shotgun (WGS) entry which is preliminary data.</text>
</comment>
<dbReference type="InterPro" id="IPR010620">
    <property type="entry name" value="SBBP_repeat"/>
</dbReference>
<dbReference type="InterPro" id="IPR040853">
    <property type="entry name" value="RapA2_cadherin-like"/>
</dbReference>
<accession>A0A5C6FUN5</accession>
<dbReference type="NCBIfam" id="NF012211">
    <property type="entry name" value="tand_rpt_95"/>
    <property type="match status" value="2"/>
</dbReference>
<organism evidence="2 3">
    <name type="scientific">Crateriforma conspicua</name>
    <dbReference type="NCBI Taxonomy" id="2527996"/>
    <lineage>
        <taxon>Bacteria</taxon>
        <taxon>Pseudomonadati</taxon>
        <taxon>Planctomycetota</taxon>
        <taxon>Planctomycetia</taxon>
        <taxon>Planctomycetales</taxon>
        <taxon>Planctomycetaceae</taxon>
        <taxon>Crateriforma</taxon>
    </lineage>
</organism>
<dbReference type="PANTHER" id="PTHR35580:SF1">
    <property type="entry name" value="PHYTASE-LIKE DOMAIN-CONTAINING PROTEIN"/>
    <property type="match status" value="1"/>
</dbReference>
<dbReference type="Pfam" id="PF17803">
    <property type="entry name" value="Cadherin_4"/>
    <property type="match status" value="2"/>
</dbReference>
<feature type="domain" description="RapA2 cadherin-like" evidence="1">
    <location>
        <begin position="730"/>
        <end position="802"/>
    </location>
</feature>
<dbReference type="EMBL" id="SJPZ01000001">
    <property type="protein sequence ID" value="TWU65994.1"/>
    <property type="molecule type" value="Genomic_DNA"/>
</dbReference>
<dbReference type="Proteomes" id="UP000316476">
    <property type="component" value="Unassembled WGS sequence"/>
</dbReference>
<dbReference type="RefSeq" id="WP_146412491.1">
    <property type="nucleotide sequence ID" value="NZ_SJPZ01000001.1"/>
</dbReference>
<dbReference type="InterPro" id="IPR052918">
    <property type="entry name" value="Motility_Chemotaxis_Reg"/>
</dbReference>
<sequence length="952" mass="101413">MLSALKRLTQKREQSSDRRRRRFARTLERLENRQLLAADLDFSTFFPSTALDDGVVAATQDSQGNAYVVDYSYDPVTFEFESAAISKFSPTGELLWSQQTEEYAYDVGVDDDGLVYLISATLQDDLTVTPDAPQPTRAGGYDFYAIILDGNAIDADSTSLSTSELVFASYLGGSGDEDTTSLSLAVSPEGGFVIGGSTASNDFPTTNQLAVDSTFGGGAYDGVIADFQPSTGGSYELQMSTYLGDSGADFVRGVGVDASGTIHVVGRTDSINYPLTPDAIQDEFATSYSTRTGFVTRLNDDGAIQYSTFLGGGNIQDVAVDSVGNTYVVGAGGREGFPVTPGAYAPDEVFSEDGVTRLAGQFISKIDASGALEHSSWFQPSLGYSFAHGAQINLDGDRPVISGFDSGGSPQTSFFIRFDSDFSRIVDRVTVDSDAPQFPWIASSNFVDGSFYVVGFTDNAAFETTVGAIHSVKDSGTDGFVRKYTLAPPPLLFDANDSFDNGTPDGGTGPWAGPWELGSNTSFITTSGPNDGLTHAIIQRRGSLTRTVDTADVTDLNLSFASKLRSFENRDKAYVRVSPDGSNWTTLKTFGNGEDDNTYRDYSFDIPFDADTLWIRFEGGMSSRSADYWYVDTVSVTGEVIVTDPSPTASDDSYAVMEDGTLSIGAAGVLNNDSDPEGQSLTANLISGPGNGTLSLNSDGSFNYTPDADFDGTDQFTYAANDGISDSAAATVTIEVAPVNDAPVAFDDSFVVDQDTVLVVPANGLLANDGDVDGDALSIQPWSGPSDQGGQVTVNANGSFTYTPLPGFTGIDSFEYAASDGTLQSALATVMIEVAEANDNAIYVYDIQFDSRYWGWQRRAVFHVRSDSNFDGQGNSADQKAAGVEITVRFAGRTYSGVTDSNGVFRTGWIWNPGSGTYADVVDLALTDYTWDPLALDLEDDSNGDGLPDARL</sequence>
<dbReference type="AlphaFoldDB" id="A0A5C6FUN5"/>
<evidence type="ECO:0000259" key="1">
    <source>
        <dbReference type="Pfam" id="PF17803"/>
    </source>
</evidence>
<dbReference type="InterPro" id="IPR010221">
    <property type="entry name" value="VCBS_dom"/>
</dbReference>